<feature type="domain" description="Pyrroline-5-carboxylate reductase catalytic N-terminal" evidence="12">
    <location>
        <begin position="9"/>
        <end position="104"/>
    </location>
</feature>
<dbReference type="GO" id="GO:0055129">
    <property type="term" value="P:L-proline biosynthetic process"/>
    <property type="evidence" value="ECO:0007669"/>
    <property type="project" value="UniProtKB-UniRule"/>
</dbReference>
<evidence type="ECO:0000256" key="6">
    <source>
        <dbReference type="ARBA" id="ARBA00022857"/>
    </source>
</evidence>
<dbReference type="Pfam" id="PF14748">
    <property type="entry name" value="P5CR_dimer"/>
    <property type="match status" value="1"/>
</dbReference>
<dbReference type="PANTHER" id="PTHR11645">
    <property type="entry name" value="PYRROLINE-5-CARBOXYLATE REDUCTASE"/>
    <property type="match status" value="1"/>
</dbReference>
<dbReference type="InterPro" id="IPR008927">
    <property type="entry name" value="6-PGluconate_DH-like_C_sf"/>
</dbReference>
<evidence type="ECO:0000256" key="7">
    <source>
        <dbReference type="ARBA" id="ARBA00023002"/>
    </source>
</evidence>
<comment type="caution">
    <text evidence="14">The sequence shown here is derived from an EMBL/GenBank/DDBJ whole genome shotgun (WGS) entry which is preliminary data.</text>
</comment>
<keyword evidence="5 8" id="KW-0641">Proline biosynthesis</keyword>
<feature type="binding site" evidence="10">
    <location>
        <begin position="13"/>
        <end position="18"/>
    </location>
    <ligand>
        <name>NADP(+)</name>
        <dbReference type="ChEBI" id="CHEBI:58349"/>
    </ligand>
</feature>
<dbReference type="NCBIfam" id="TIGR00112">
    <property type="entry name" value="proC"/>
    <property type="match status" value="1"/>
</dbReference>
<dbReference type="PANTHER" id="PTHR11645:SF0">
    <property type="entry name" value="PYRROLINE-5-CARBOXYLATE REDUCTASE 3"/>
    <property type="match status" value="1"/>
</dbReference>
<comment type="subcellular location">
    <subcellularLocation>
        <location evidence="1 8">Cytoplasm</location>
    </subcellularLocation>
</comment>
<evidence type="ECO:0000259" key="13">
    <source>
        <dbReference type="Pfam" id="PF14748"/>
    </source>
</evidence>
<dbReference type="EMBL" id="BEXT01000001">
    <property type="protein sequence ID" value="GBC59773.1"/>
    <property type="molecule type" value="Genomic_DNA"/>
</dbReference>
<reference evidence="15" key="2">
    <citation type="submission" date="2019-01" db="EMBL/GenBank/DDBJ databases">
        <title>Genome sequence of Desulfonema ishimotonii strain Tokyo 01.</title>
        <authorList>
            <person name="Fukui M."/>
        </authorList>
    </citation>
    <scope>NUCLEOTIDE SEQUENCE [LARGE SCALE GENOMIC DNA]</scope>
    <source>
        <strain evidence="15">Tokyo 01</strain>
    </source>
</reference>
<evidence type="ECO:0000256" key="5">
    <source>
        <dbReference type="ARBA" id="ARBA00022650"/>
    </source>
</evidence>
<evidence type="ECO:0000256" key="1">
    <source>
        <dbReference type="ARBA" id="ARBA00004496"/>
    </source>
</evidence>
<feature type="binding site" evidence="10">
    <location>
        <begin position="75"/>
        <end position="78"/>
    </location>
    <ligand>
        <name>NADP(+)</name>
        <dbReference type="ChEBI" id="CHEBI:58349"/>
    </ligand>
</feature>
<dbReference type="AlphaFoldDB" id="A0A401FS48"/>
<name>A0A401FS48_9BACT</name>
<evidence type="ECO:0000256" key="11">
    <source>
        <dbReference type="RuleBase" id="RU003903"/>
    </source>
</evidence>
<sequence length="275" mass="28519">MDHILEGKQIAFIGAGNMAEAIIKGLLDSGTVAPDQVAASDVVPARRELMADIYGIRLTDENTAMVKDADIVMLAVKPQVVSAVMTEIGPHMGAEKLLISIVAGLPVRTMTAALKPGTRIIRTIPNTPVFVGEGMVVLGSGDTARAEDYAVAEAIFGPVARTLTVEEKLMDAVLGISGSGPAYVFMMIEALADGGVRMGLTRDVAMTLASQTLLGSAKMCLETGTHPGQLKDMVTSPGGTTAAALFALENGKIRATLMAAVEAAARKSEELGKLA</sequence>
<evidence type="ECO:0000256" key="2">
    <source>
        <dbReference type="ARBA" id="ARBA00005525"/>
    </source>
</evidence>
<dbReference type="FunFam" id="3.40.50.720:FF:000190">
    <property type="entry name" value="Pyrroline-5-carboxylate reductase"/>
    <property type="match status" value="1"/>
</dbReference>
<keyword evidence="7 8" id="KW-0560">Oxidoreductase</keyword>
<comment type="similarity">
    <text evidence="2 8 11">Belongs to the pyrroline-5-carboxylate reductase family.</text>
</comment>
<gene>
    <name evidence="8" type="primary">proC</name>
    <name evidence="14" type="ORF">DENIS_0714</name>
</gene>
<dbReference type="SUPFAM" id="SSF48179">
    <property type="entry name" value="6-phosphogluconate dehydrogenase C-terminal domain-like"/>
    <property type="match status" value="1"/>
</dbReference>
<dbReference type="EC" id="1.5.1.2" evidence="8 9"/>
<evidence type="ECO:0000256" key="3">
    <source>
        <dbReference type="ARBA" id="ARBA00022490"/>
    </source>
</evidence>
<dbReference type="SUPFAM" id="SSF51735">
    <property type="entry name" value="NAD(P)-binding Rossmann-fold domains"/>
    <property type="match status" value="1"/>
</dbReference>
<keyword evidence="15" id="KW-1185">Reference proteome</keyword>
<dbReference type="Pfam" id="PF03807">
    <property type="entry name" value="F420_oxidored"/>
    <property type="match status" value="1"/>
</dbReference>
<dbReference type="RefSeq" id="WP_208022505.1">
    <property type="nucleotide sequence ID" value="NZ_BEXT01000001.1"/>
</dbReference>
<evidence type="ECO:0000256" key="10">
    <source>
        <dbReference type="PIRSR" id="PIRSR000193-1"/>
    </source>
</evidence>
<dbReference type="UniPathway" id="UPA00098">
    <property type="reaction ID" value="UER00361"/>
</dbReference>
<keyword evidence="3 8" id="KW-0963">Cytoplasm</keyword>
<evidence type="ECO:0000256" key="8">
    <source>
        <dbReference type="HAMAP-Rule" id="MF_01925"/>
    </source>
</evidence>
<dbReference type="InterPro" id="IPR036291">
    <property type="entry name" value="NAD(P)-bd_dom_sf"/>
</dbReference>
<dbReference type="GO" id="GO:0004735">
    <property type="term" value="F:pyrroline-5-carboxylate reductase activity"/>
    <property type="evidence" value="ECO:0007669"/>
    <property type="project" value="UniProtKB-UniRule"/>
</dbReference>
<dbReference type="FunFam" id="1.10.3730.10:FF:000001">
    <property type="entry name" value="Pyrroline-5-carboxylate reductase"/>
    <property type="match status" value="1"/>
</dbReference>
<feature type="domain" description="Pyrroline-5-carboxylate reductase dimerisation" evidence="13">
    <location>
        <begin position="167"/>
        <end position="271"/>
    </location>
</feature>
<dbReference type="PROSITE" id="PS00521">
    <property type="entry name" value="P5CR"/>
    <property type="match status" value="1"/>
</dbReference>
<evidence type="ECO:0000256" key="9">
    <source>
        <dbReference type="NCBIfam" id="TIGR00112"/>
    </source>
</evidence>
<dbReference type="InterPro" id="IPR028939">
    <property type="entry name" value="P5C_Rdtase_cat_N"/>
</dbReference>
<comment type="pathway">
    <text evidence="8 11">Amino-acid biosynthesis; L-proline biosynthesis; L-proline from L-glutamate 5-semialdehyde: step 1/1.</text>
</comment>
<comment type="function">
    <text evidence="8">Catalyzes the reduction of 1-pyrroline-5-carboxylate (PCA) to L-proline.</text>
</comment>
<evidence type="ECO:0000259" key="12">
    <source>
        <dbReference type="Pfam" id="PF03807"/>
    </source>
</evidence>
<dbReference type="PIRSF" id="PIRSF000193">
    <property type="entry name" value="Pyrrol-5-carb_rd"/>
    <property type="match status" value="1"/>
</dbReference>
<organism evidence="14 15">
    <name type="scientific">Desulfonema ishimotonii</name>
    <dbReference type="NCBI Taxonomy" id="45657"/>
    <lineage>
        <taxon>Bacteria</taxon>
        <taxon>Pseudomonadati</taxon>
        <taxon>Thermodesulfobacteriota</taxon>
        <taxon>Desulfobacteria</taxon>
        <taxon>Desulfobacterales</taxon>
        <taxon>Desulfococcaceae</taxon>
        <taxon>Desulfonema</taxon>
    </lineage>
</organism>
<proteinExistence type="inferred from homology"/>
<dbReference type="GO" id="GO:0005737">
    <property type="term" value="C:cytoplasm"/>
    <property type="evidence" value="ECO:0007669"/>
    <property type="project" value="UniProtKB-SubCell"/>
</dbReference>
<comment type="catalytic activity">
    <reaction evidence="8">
        <text>L-proline + NAD(+) = (S)-1-pyrroline-5-carboxylate + NADH + 2 H(+)</text>
        <dbReference type="Rhea" id="RHEA:14105"/>
        <dbReference type="ChEBI" id="CHEBI:15378"/>
        <dbReference type="ChEBI" id="CHEBI:17388"/>
        <dbReference type="ChEBI" id="CHEBI:57540"/>
        <dbReference type="ChEBI" id="CHEBI:57945"/>
        <dbReference type="ChEBI" id="CHEBI:60039"/>
        <dbReference type="EC" id="1.5.1.2"/>
    </reaction>
</comment>
<dbReference type="InterPro" id="IPR000304">
    <property type="entry name" value="Pyrroline-COOH_reductase"/>
</dbReference>
<reference evidence="15" key="1">
    <citation type="submission" date="2017-11" db="EMBL/GenBank/DDBJ databases">
        <authorList>
            <person name="Watanabe M."/>
            <person name="Kojima H."/>
        </authorList>
    </citation>
    <scope>NUCLEOTIDE SEQUENCE [LARGE SCALE GENOMIC DNA]</scope>
    <source>
        <strain evidence="15">Tokyo 01</strain>
    </source>
</reference>
<feature type="binding site" evidence="10">
    <location>
        <position position="62"/>
    </location>
    <ligand>
        <name>NADPH</name>
        <dbReference type="ChEBI" id="CHEBI:57783"/>
    </ligand>
</feature>
<dbReference type="HAMAP" id="MF_01925">
    <property type="entry name" value="P5C_reductase"/>
    <property type="match status" value="1"/>
</dbReference>
<dbReference type="Gene3D" id="1.10.3730.10">
    <property type="entry name" value="ProC C-terminal domain-like"/>
    <property type="match status" value="1"/>
</dbReference>
<protein>
    <recommendedName>
        <fullName evidence="8 9">Pyrroline-5-carboxylate reductase</fullName>
        <shortName evidence="8">P5C reductase</shortName>
        <shortName evidence="8">P5CR</shortName>
        <ecNumber evidence="8 9">1.5.1.2</ecNumber>
    </recommendedName>
    <alternativeName>
        <fullName evidence="8">PCA reductase</fullName>
    </alternativeName>
</protein>
<evidence type="ECO:0000256" key="4">
    <source>
        <dbReference type="ARBA" id="ARBA00022605"/>
    </source>
</evidence>
<keyword evidence="6 8" id="KW-0521">NADP</keyword>
<dbReference type="Proteomes" id="UP000288096">
    <property type="component" value="Unassembled WGS sequence"/>
</dbReference>
<keyword evidence="4 8" id="KW-0028">Amino-acid biosynthesis</keyword>
<dbReference type="InterPro" id="IPR053790">
    <property type="entry name" value="P5CR-like_CS"/>
</dbReference>
<accession>A0A401FS48</accession>
<comment type="catalytic activity">
    <reaction evidence="8 11">
        <text>L-proline + NADP(+) = (S)-1-pyrroline-5-carboxylate + NADPH + 2 H(+)</text>
        <dbReference type="Rhea" id="RHEA:14109"/>
        <dbReference type="ChEBI" id="CHEBI:15378"/>
        <dbReference type="ChEBI" id="CHEBI:17388"/>
        <dbReference type="ChEBI" id="CHEBI:57783"/>
        <dbReference type="ChEBI" id="CHEBI:58349"/>
        <dbReference type="ChEBI" id="CHEBI:60039"/>
        <dbReference type="EC" id="1.5.1.2"/>
    </reaction>
</comment>
<dbReference type="Gene3D" id="3.40.50.720">
    <property type="entry name" value="NAD(P)-binding Rossmann-like Domain"/>
    <property type="match status" value="1"/>
</dbReference>
<evidence type="ECO:0000313" key="14">
    <source>
        <dbReference type="EMBL" id="GBC59773.1"/>
    </source>
</evidence>
<evidence type="ECO:0000313" key="15">
    <source>
        <dbReference type="Proteomes" id="UP000288096"/>
    </source>
</evidence>
<dbReference type="InterPro" id="IPR029036">
    <property type="entry name" value="P5CR_dimer"/>
</dbReference>